<protein>
    <submittedName>
        <fullName evidence="2">Uncharacterized protein</fullName>
    </submittedName>
</protein>
<evidence type="ECO:0000313" key="2">
    <source>
        <dbReference type="EMBL" id="RYO79484.1"/>
    </source>
</evidence>
<evidence type="ECO:0000256" key="1">
    <source>
        <dbReference type="SAM" id="MobiDB-lite"/>
    </source>
</evidence>
<feature type="region of interest" description="Disordered" evidence="1">
    <location>
        <begin position="178"/>
        <end position="236"/>
    </location>
</feature>
<keyword evidence="3" id="KW-1185">Reference proteome</keyword>
<comment type="caution">
    <text evidence="2">The sequence shown here is derived from an EMBL/GenBank/DDBJ whole genome shotgun (WGS) entry which is preliminary data.</text>
</comment>
<organism evidence="2 3">
    <name type="scientific">Monosporascus cannonballus</name>
    <dbReference type="NCBI Taxonomy" id="155416"/>
    <lineage>
        <taxon>Eukaryota</taxon>
        <taxon>Fungi</taxon>
        <taxon>Dikarya</taxon>
        <taxon>Ascomycota</taxon>
        <taxon>Pezizomycotina</taxon>
        <taxon>Sordariomycetes</taxon>
        <taxon>Xylariomycetidae</taxon>
        <taxon>Xylariales</taxon>
        <taxon>Xylariales incertae sedis</taxon>
        <taxon>Monosporascus</taxon>
    </lineage>
</organism>
<accession>A0ABY0GXB6</accession>
<name>A0ABY0GXB6_9PEZI</name>
<evidence type="ECO:0000313" key="3">
    <source>
        <dbReference type="Proteomes" id="UP000294003"/>
    </source>
</evidence>
<feature type="compositionally biased region" description="Basic residues" evidence="1">
    <location>
        <begin position="223"/>
        <end position="236"/>
    </location>
</feature>
<dbReference type="EMBL" id="QJNS01000328">
    <property type="protein sequence ID" value="RYO79484.1"/>
    <property type="molecule type" value="Genomic_DNA"/>
</dbReference>
<reference evidence="2 3" key="1">
    <citation type="submission" date="2018-06" db="EMBL/GenBank/DDBJ databases">
        <title>Complete Genomes of Monosporascus.</title>
        <authorList>
            <person name="Robinson A.J."/>
            <person name="Natvig D.O."/>
        </authorList>
    </citation>
    <scope>NUCLEOTIDE SEQUENCE [LARGE SCALE GENOMIC DNA]</scope>
    <source>
        <strain evidence="2 3">CBS 609.92</strain>
    </source>
</reference>
<sequence length="354" mass="38895">MPYDDIIRDGFTCAFGRFYAQGRVERIDGSRLKTIFLPRLTLEANKLLRDYYGSGFVRGWDQDVVEKAAKNHGAKEVQANQAKADAREEKRASRHERYLANAKKPKFGPSAASPVGQYIIDCEEIESNWPDLAEDMTLAIHATPTPGIYQASFDFGVIEGIMMMSCDESILDRFCAQQEHDDDSDNGDDDEEDSQDENTDEKTAVGSKRKATASKAKATSGRPRGRPPKKAKAAGASKLRKYFLRLKSRDADTGEVHPRAEKGTIKFSGQDLSSFTGEANMGCIGRGVIFTARYSSRANGAIFASSCEGLENLYAHLPASLSPALQLERKMSGLMIEELLTVNTGEPQSTASEP</sequence>
<proteinExistence type="predicted"/>
<dbReference type="Proteomes" id="UP000294003">
    <property type="component" value="Unassembled WGS sequence"/>
</dbReference>
<feature type="compositionally biased region" description="Acidic residues" evidence="1">
    <location>
        <begin position="180"/>
        <end position="199"/>
    </location>
</feature>
<feature type="compositionally biased region" description="Low complexity" evidence="1">
    <location>
        <begin position="213"/>
        <end position="222"/>
    </location>
</feature>
<gene>
    <name evidence="2" type="ORF">DL762_008142</name>
</gene>